<protein>
    <submittedName>
        <fullName evidence="4">N-acetyltransferase family protein</fullName>
    </submittedName>
</protein>
<evidence type="ECO:0000256" key="1">
    <source>
        <dbReference type="ARBA" id="ARBA00022679"/>
    </source>
</evidence>
<evidence type="ECO:0000313" key="4">
    <source>
        <dbReference type="EMBL" id="AZT90240.1"/>
    </source>
</evidence>
<dbReference type="Gene3D" id="3.40.630.30">
    <property type="match status" value="1"/>
</dbReference>
<dbReference type="KEGG" id="ccha:ELD05_06070"/>
<feature type="domain" description="N-acetyltransferase" evidence="3">
    <location>
        <begin position="1"/>
        <end position="162"/>
    </location>
</feature>
<gene>
    <name evidence="4" type="ORF">ELD05_06070</name>
</gene>
<dbReference type="GO" id="GO:0016747">
    <property type="term" value="F:acyltransferase activity, transferring groups other than amino-acyl groups"/>
    <property type="evidence" value="ECO:0007669"/>
    <property type="project" value="InterPro"/>
</dbReference>
<dbReference type="InterPro" id="IPR016181">
    <property type="entry name" value="Acyl_CoA_acyltransferase"/>
</dbReference>
<accession>A0A3T0D5A3</accession>
<reference evidence="4 5" key="1">
    <citation type="submission" date="2018-12" db="EMBL/GenBank/DDBJ databases">
        <title>Genome sequence from the cellulolytic species, Caldicellulosiruptor changbaiensis.</title>
        <authorList>
            <person name="Blumer-Schuette S.E."/>
            <person name="Mendoza C."/>
        </authorList>
    </citation>
    <scope>NUCLEOTIDE SEQUENCE [LARGE SCALE GENOMIC DNA]</scope>
    <source>
        <strain evidence="4 5">CBS-Z</strain>
    </source>
</reference>
<dbReference type="CDD" id="cd04301">
    <property type="entry name" value="NAT_SF"/>
    <property type="match status" value="1"/>
</dbReference>
<evidence type="ECO:0000313" key="5">
    <source>
        <dbReference type="Proteomes" id="UP000282930"/>
    </source>
</evidence>
<dbReference type="PROSITE" id="PS51186">
    <property type="entry name" value="GNAT"/>
    <property type="match status" value="1"/>
</dbReference>
<keyword evidence="2" id="KW-0012">Acyltransferase</keyword>
<dbReference type="InterPro" id="IPR000182">
    <property type="entry name" value="GNAT_dom"/>
</dbReference>
<keyword evidence="5" id="KW-1185">Reference proteome</keyword>
<evidence type="ECO:0000256" key="2">
    <source>
        <dbReference type="ARBA" id="ARBA00023315"/>
    </source>
</evidence>
<name>A0A3T0D5A3_9FIRM</name>
<dbReference type="Pfam" id="PF13420">
    <property type="entry name" value="Acetyltransf_4"/>
    <property type="match status" value="1"/>
</dbReference>
<dbReference type="PANTHER" id="PTHR43072:SF23">
    <property type="entry name" value="UPF0039 PROTEIN C11D3.02C"/>
    <property type="match status" value="1"/>
</dbReference>
<organism evidence="4 5">
    <name type="scientific">Caldicellulosiruptor changbaiensis</name>
    <dbReference type="NCBI Taxonomy" id="1222016"/>
    <lineage>
        <taxon>Bacteria</taxon>
        <taxon>Bacillati</taxon>
        <taxon>Bacillota</taxon>
        <taxon>Bacillota incertae sedis</taxon>
        <taxon>Caldicellulosiruptorales</taxon>
        <taxon>Caldicellulosiruptoraceae</taxon>
        <taxon>Caldicellulosiruptor</taxon>
    </lineage>
</organism>
<dbReference type="PANTHER" id="PTHR43072">
    <property type="entry name" value="N-ACETYLTRANSFERASE"/>
    <property type="match status" value="1"/>
</dbReference>
<dbReference type="RefSeq" id="WP_127351727.1">
    <property type="nucleotide sequence ID" value="NZ_CP034791.1"/>
</dbReference>
<sequence>MIIRKATISDIPQILSIYNYEVLNSSSTFDTRPKSTEDFLKFFDLHSFKYPIYVVEDSSKLIIGYGCLSPFSDKEGYSITVEDSIYIHHLHRGKGIGKMLLKFLIEKGRENGFKNIIAKICTENQPSLNLHKSLGFVEVGKLYNVGYKFGRYLDVVILQLNL</sequence>
<dbReference type="EMBL" id="CP034791">
    <property type="protein sequence ID" value="AZT90240.1"/>
    <property type="molecule type" value="Genomic_DNA"/>
</dbReference>
<dbReference type="Proteomes" id="UP000282930">
    <property type="component" value="Chromosome"/>
</dbReference>
<dbReference type="SUPFAM" id="SSF55729">
    <property type="entry name" value="Acyl-CoA N-acyltransferases (Nat)"/>
    <property type="match status" value="1"/>
</dbReference>
<proteinExistence type="predicted"/>
<keyword evidence="1 4" id="KW-0808">Transferase</keyword>
<evidence type="ECO:0000259" key="3">
    <source>
        <dbReference type="PROSITE" id="PS51186"/>
    </source>
</evidence>
<dbReference type="AlphaFoldDB" id="A0A3T0D5A3"/>